<dbReference type="EMBL" id="OU900099">
    <property type="protein sequence ID" value="CAG9863171.1"/>
    <property type="molecule type" value="Genomic_DNA"/>
</dbReference>
<dbReference type="OrthoDB" id="413077at2759"/>
<dbReference type="NCBIfam" id="NF008907">
    <property type="entry name" value="PRK12270.1"/>
    <property type="match status" value="1"/>
</dbReference>
<evidence type="ECO:0000256" key="1">
    <source>
        <dbReference type="ARBA" id="ARBA00001964"/>
    </source>
</evidence>
<proteinExistence type="inferred from homology"/>
<dbReference type="PANTHER" id="PTHR23152">
    <property type="entry name" value="2-OXOGLUTARATE DEHYDROGENASE"/>
    <property type="match status" value="1"/>
</dbReference>
<dbReference type="Pfam" id="PF02779">
    <property type="entry name" value="Transket_pyr"/>
    <property type="match status" value="1"/>
</dbReference>
<evidence type="ECO:0000256" key="4">
    <source>
        <dbReference type="ARBA" id="ARBA00023002"/>
    </source>
</evidence>
<dbReference type="NCBIfam" id="TIGR00239">
    <property type="entry name" value="2oxo_dh_E1"/>
    <property type="match status" value="1"/>
</dbReference>
<sequence>MYKKSFKLCRLKEINSNLKRQYHSDNVFGFRSKKKKIYEESRESAEAKNKESNFFRLVTAYRQHGHKYSNINPVSLSAHSSSMPELLINRYGFSESDNVNFDGIIHASRKEGSIKDAVKFLNRVYCSSIGAEYLHLEDEEEIEWLSRQLEALPTEEIDDATKINIATELLKSQCFDRFLAKKFTSVKRYGGEGAESTMMFFGEIFKLSAKGNIEQIVLAMPHRGRLNLLTGMLNFPPAKIFSKLKGNADFPPYYKASGDVVSHFISSTDLTYDDQSVHVSLLYNPSHLEVVNPVSMGKTRAKQMILKDGDYGDKNWSDKVLNIQVHGDAAFAGQGVNQECLNLCKVPHFEVGGTIHMVVNNQVGFTTPGDRGRSSRYCTDLAKIIAVPVIHVNGDNPEEVLKATRLAFEYQRKFRKDVFVDVNCYRQWGHNELDDPSFTNPALYNIIRSKKTVPDSYVEKLVKENVMSNDDAEKIEQNHERWLNDELKASENYNPPDVYFKKQWDGFSQAGEVITTWDTGIDMDLMTFVGTKSVQVPKNFEIHPTLLKSHVKNRIHKISEGINIDWPTAETLAFGSLLFQGFNVRLSGQDVGRGTFSHRHAMLVDQKTNSTFIPLNHMHDKQSAFLEVANSILSEEAVLGFEYGMSVEDPRNLIVWEAQFGDFFNGAQIVFDTFVSSGESKWLWQSGLTVLLPHGYDGAGPDHSSSRVERFLQMTDSREDRVDSDDVNMQVCQPSTPAQYFHLLRRQMVRNFRKPLIIVTPKILLRSPVCVSDFADMTPGTFFKPVLGDSMVVPSRVKKILITSGKHFYSLMEKRSSMGVTDTAIIRVESFCPFPVLELTKEISKYPEAKVIVWCQEEHRNMGAWSFIKPRFENLLKKQIHYSGRDTLGTPAVGIAKLHQKQAIDVVTKPFLIQTDQ</sequence>
<dbReference type="Gene3D" id="3.40.50.11610">
    <property type="entry name" value="Multifunctional 2-oxoglutarate metabolism enzyme, C-terminal domain"/>
    <property type="match status" value="1"/>
</dbReference>
<dbReference type="InterPro" id="IPR029061">
    <property type="entry name" value="THDP-binding"/>
</dbReference>
<feature type="domain" description="Transketolase-like pyrimidine-binding" evidence="6">
    <location>
        <begin position="564"/>
        <end position="767"/>
    </location>
</feature>
<protein>
    <recommendedName>
        <fullName evidence="6">Transketolase-like pyrimidine-binding domain-containing protein</fullName>
    </recommendedName>
</protein>
<keyword evidence="4" id="KW-0560">Oxidoreductase</keyword>
<dbReference type="PIRSF" id="PIRSF000157">
    <property type="entry name" value="Oxoglu_dh_E1"/>
    <property type="match status" value="1"/>
</dbReference>
<dbReference type="Proteomes" id="UP001153712">
    <property type="component" value="Chromosome 6"/>
</dbReference>
<comment type="similarity">
    <text evidence="2">Belongs to the alpha-ketoglutarate dehydrogenase family.</text>
</comment>
<organism evidence="7 8">
    <name type="scientific">Phyllotreta striolata</name>
    <name type="common">Striped flea beetle</name>
    <name type="synonym">Crioceris striolata</name>
    <dbReference type="NCBI Taxonomy" id="444603"/>
    <lineage>
        <taxon>Eukaryota</taxon>
        <taxon>Metazoa</taxon>
        <taxon>Ecdysozoa</taxon>
        <taxon>Arthropoda</taxon>
        <taxon>Hexapoda</taxon>
        <taxon>Insecta</taxon>
        <taxon>Pterygota</taxon>
        <taxon>Neoptera</taxon>
        <taxon>Endopterygota</taxon>
        <taxon>Coleoptera</taxon>
        <taxon>Polyphaga</taxon>
        <taxon>Cucujiformia</taxon>
        <taxon>Chrysomeloidea</taxon>
        <taxon>Chrysomelidae</taxon>
        <taxon>Galerucinae</taxon>
        <taxon>Alticini</taxon>
        <taxon>Phyllotreta</taxon>
    </lineage>
</organism>
<dbReference type="InterPro" id="IPR005475">
    <property type="entry name" value="Transketolase-like_Pyr-bd"/>
</dbReference>
<evidence type="ECO:0000256" key="3">
    <source>
        <dbReference type="ARBA" id="ARBA00022946"/>
    </source>
</evidence>
<dbReference type="InterPro" id="IPR001017">
    <property type="entry name" value="DH_E1"/>
</dbReference>
<dbReference type="Gene3D" id="3.40.50.12470">
    <property type="match status" value="1"/>
</dbReference>
<accession>A0A9N9TYS3</accession>
<evidence type="ECO:0000256" key="2">
    <source>
        <dbReference type="ARBA" id="ARBA00006936"/>
    </source>
</evidence>
<dbReference type="PANTHER" id="PTHR23152:SF4">
    <property type="entry name" value="2-OXOADIPATE DEHYDROGENASE COMPLEX COMPONENT E1"/>
    <property type="match status" value="1"/>
</dbReference>
<dbReference type="Pfam" id="PF00676">
    <property type="entry name" value="E1_dh"/>
    <property type="match status" value="1"/>
</dbReference>
<comment type="cofactor">
    <cofactor evidence="1">
        <name>thiamine diphosphate</name>
        <dbReference type="ChEBI" id="CHEBI:58937"/>
    </cofactor>
</comment>
<name>A0A9N9TYS3_PHYSR</name>
<dbReference type="InterPro" id="IPR042179">
    <property type="entry name" value="KGD_C_sf"/>
</dbReference>
<dbReference type="Gene3D" id="3.40.50.970">
    <property type="match status" value="1"/>
</dbReference>
<evidence type="ECO:0000313" key="8">
    <source>
        <dbReference type="Proteomes" id="UP001153712"/>
    </source>
</evidence>
<evidence type="ECO:0000256" key="5">
    <source>
        <dbReference type="ARBA" id="ARBA00023052"/>
    </source>
</evidence>
<evidence type="ECO:0000259" key="6">
    <source>
        <dbReference type="SMART" id="SM00861"/>
    </source>
</evidence>
<dbReference type="Pfam" id="PF16870">
    <property type="entry name" value="OxoGdeHyase_C"/>
    <property type="match status" value="1"/>
</dbReference>
<dbReference type="CDD" id="cd02016">
    <property type="entry name" value="TPP_E1_OGDC_like"/>
    <property type="match status" value="1"/>
</dbReference>
<dbReference type="GO" id="GO:0030976">
    <property type="term" value="F:thiamine pyrophosphate binding"/>
    <property type="evidence" value="ECO:0007669"/>
    <property type="project" value="InterPro"/>
</dbReference>
<dbReference type="GO" id="GO:0016624">
    <property type="term" value="F:oxidoreductase activity, acting on the aldehyde or oxo group of donors, disulfide as acceptor"/>
    <property type="evidence" value="ECO:0007669"/>
    <property type="project" value="InterPro"/>
</dbReference>
<keyword evidence="3" id="KW-0809">Transit peptide</keyword>
<dbReference type="SMART" id="SM00861">
    <property type="entry name" value="Transket_pyr"/>
    <property type="match status" value="1"/>
</dbReference>
<keyword evidence="5" id="KW-0786">Thiamine pyrophosphate</keyword>
<evidence type="ECO:0000313" key="7">
    <source>
        <dbReference type="EMBL" id="CAG9863171.1"/>
    </source>
</evidence>
<dbReference type="Gene3D" id="1.10.287.1150">
    <property type="entry name" value="TPP helical domain"/>
    <property type="match status" value="1"/>
</dbReference>
<keyword evidence="8" id="KW-1185">Reference proteome</keyword>
<dbReference type="InterPro" id="IPR011603">
    <property type="entry name" value="2oxoglutarate_DH_E1"/>
</dbReference>
<gene>
    <name evidence="7" type="ORF">PHYEVI_LOCUS9470</name>
</gene>
<dbReference type="NCBIfam" id="NF006914">
    <property type="entry name" value="PRK09404.1"/>
    <property type="match status" value="1"/>
</dbReference>
<dbReference type="SUPFAM" id="SSF52518">
    <property type="entry name" value="Thiamin diphosphate-binding fold (THDP-binding)"/>
    <property type="match status" value="2"/>
</dbReference>
<reference evidence="7" key="1">
    <citation type="submission" date="2022-01" db="EMBL/GenBank/DDBJ databases">
        <authorList>
            <person name="King R."/>
        </authorList>
    </citation>
    <scope>NUCLEOTIDE SEQUENCE</scope>
</reference>
<dbReference type="AlphaFoldDB" id="A0A9N9TYS3"/>
<dbReference type="InterPro" id="IPR031717">
    <property type="entry name" value="ODO-1/KGD_C"/>
</dbReference>